<dbReference type="InterPro" id="IPR020635">
    <property type="entry name" value="Tyr_kinase_cat_dom"/>
</dbReference>
<evidence type="ECO:0000313" key="18">
    <source>
        <dbReference type="EMBL" id="CAF1063500.1"/>
    </source>
</evidence>
<feature type="domain" description="Protein kinase" evidence="16">
    <location>
        <begin position="653"/>
        <end position="927"/>
    </location>
</feature>
<dbReference type="Gene3D" id="1.10.510.10">
    <property type="entry name" value="Transferase(Phosphotransferase) domain 1"/>
    <property type="match status" value="1"/>
</dbReference>
<feature type="binding site" evidence="13">
    <location>
        <position position="685"/>
    </location>
    <ligand>
        <name>ATP</name>
        <dbReference type="ChEBI" id="CHEBI:30616"/>
    </ligand>
</feature>
<feature type="domain" description="F5/8 type C" evidence="17">
    <location>
        <begin position="25"/>
        <end position="208"/>
    </location>
</feature>
<dbReference type="PROSITE" id="PS00107">
    <property type="entry name" value="PROTEIN_KINASE_ATP"/>
    <property type="match status" value="1"/>
</dbReference>
<feature type="signal peptide" evidence="15">
    <location>
        <begin position="1"/>
        <end position="17"/>
    </location>
</feature>
<dbReference type="InterPro" id="IPR008979">
    <property type="entry name" value="Galactose-bd-like_sf"/>
</dbReference>
<evidence type="ECO:0000256" key="6">
    <source>
        <dbReference type="ARBA" id="ARBA00022840"/>
    </source>
</evidence>
<dbReference type="InterPro" id="IPR017441">
    <property type="entry name" value="Protein_kinase_ATP_BS"/>
</dbReference>
<dbReference type="InterPro" id="IPR000719">
    <property type="entry name" value="Prot_kinase_dom"/>
</dbReference>
<evidence type="ECO:0000256" key="8">
    <source>
        <dbReference type="ARBA" id="ARBA00023136"/>
    </source>
</evidence>
<evidence type="ECO:0000256" key="1">
    <source>
        <dbReference type="ARBA" id="ARBA00004251"/>
    </source>
</evidence>
<feature type="transmembrane region" description="Helical" evidence="14">
    <location>
        <begin position="460"/>
        <end position="482"/>
    </location>
</feature>
<evidence type="ECO:0000256" key="12">
    <source>
        <dbReference type="ARBA" id="ARBA00051243"/>
    </source>
</evidence>
<dbReference type="PROSITE" id="PS50011">
    <property type="entry name" value="PROTEIN_KINASE_DOM"/>
    <property type="match status" value="1"/>
</dbReference>
<evidence type="ECO:0000256" key="2">
    <source>
        <dbReference type="ARBA" id="ARBA00022475"/>
    </source>
</evidence>
<accession>A0A814LBA6</accession>
<dbReference type="Gene3D" id="2.60.120.1190">
    <property type="match status" value="1"/>
</dbReference>
<comment type="subcellular location">
    <subcellularLocation>
        <location evidence="1">Cell membrane</location>
        <topology evidence="1">Single-pass type I membrane protein</topology>
    </subcellularLocation>
</comment>
<dbReference type="GO" id="GO:0005524">
    <property type="term" value="F:ATP binding"/>
    <property type="evidence" value="ECO:0007669"/>
    <property type="project" value="UniProtKB-UniRule"/>
</dbReference>
<dbReference type="Gene3D" id="2.60.120.260">
    <property type="entry name" value="Galactose-binding domain-like"/>
    <property type="match status" value="1"/>
</dbReference>
<dbReference type="PROSITE" id="PS01286">
    <property type="entry name" value="FA58C_2"/>
    <property type="match status" value="1"/>
</dbReference>
<dbReference type="PANTHER" id="PTHR24416:SF580">
    <property type="entry name" value="DISCOIDIN DOMAIN RECEPTOR, ISOFORM F"/>
    <property type="match status" value="1"/>
</dbReference>
<evidence type="ECO:0000256" key="4">
    <source>
        <dbReference type="ARBA" id="ARBA00022729"/>
    </source>
</evidence>
<keyword evidence="9" id="KW-1015">Disulfide bond</keyword>
<evidence type="ECO:0000259" key="16">
    <source>
        <dbReference type="PROSITE" id="PS50011"/>
    </source>
</evidence>
<keyword evidence="11" id="KW-0325">Glycoprotein</keyword>
<dbReference type="PROSITE" id="PS00109">
    <property type="entry name" value="PROTEIN_KINASE_TYR"/>
    <property type="match status" value="1"/>
</dbReference>
<dbReference type="PANTHER" id="PTHR24416">
    <property type="entry name" value="TYROSINE-PROTEIN KINASE RECEPTOR"/>
    <property type="match status" value="1"/>
</dbReference>
<evidence type="ECO:0000256" key="15">
    <source>
        <dbReference type="SAM" id="SignalP"/>
    </source>
</evidence>
<dbReference type="Gene3D" id="3.30.200.20">
    <property type="entry name" value="Phosphorylase Kinase, domain 1"/>
    <property type="match status" value="1"/>
</dbReference>
<dbReference type="SUPFAM" id="SSF56112">
    <property type="entry name" value="Protein kinase-like (PK-like)"/>
    <property type="match status" value="1"/>
</dbReference>
<keyword evidence="8 14" id="KW-0472">Membrane</keyword>
<dbReference type="PRINTS" id="PR00109">
    <property type="entry name" value="TYRKINASE"/>
</dbReference>
<dbReference type="InterPro" id="IPR011009">
    <property type="entry name" value="Kinase-like_dom_sf"/>
</dbReference>
<keyword evidence="10" id="KW-0675">Receptor</keyword>
<keyword evidence="2" id="KW-1003">Cell membrane</keyword>
<dbReference type="Pfam" id="PF21114">
    <property type="entry name" value="DDR1-2_DS-like"/>
    <property type="match status" value="1"/>
</dbReference>
<dbReference type="InterPro" id="IPR008266">
    <property type="entry name" value="Tyr_kinase_AS"/>
</dbReference>
<evidence type="ECO:0000256" key="11">
    <source>
        <dbReference type="ARBA" id="ARBA00023180"/>
    </source>
</evidence>
<name>A0A814LBA6_9BILA</name>
<dbReference type="SMART" id="SM00219">
    <property type="entry name" value="TyrKc"/>
    <property type="match status" value="1"/>
</dbReference>
<evidence type="ECO:0000256" key="3">
    <source>
        <dbReference type="ARBA" id="ARBA00022692"/>
    </source>
</evidence>
<dbReference type="Proteomes" id="UP000663823">
    <property type="component" value="Unassembled WGS sequence"/>
</dbReference>
<dbReference type="Proteomes" id="UP000663882">
    <property type="component" value="Unassembled WGS sequence"/>
</dbReference>
<dbReference type="InterPro" id="IPR001245">
    <property type="entry name" value="Ser-Thr/Tyr_kinase_cat_dom"/>
</dbReference>
<dbReference type="InterPro" id="IPR048525">
    <property type="entry name" value="DDR1-2_DS-like"/>
</dbReference>
<evidence type="ECO:0000256" key="7">
    <source>
        <dbReference type="ARBA" id="ARBA00022989"/>
    </source>
</evidence>
<evidence type="ECO:0000313" key="20">
    <source>
        <dbReference type="Proteomes" id="UP000663882"/>
    </source>
</evidence>
<dbReference type="PROSITE" id="PS50022">
    <property type="entry name" value="FA58C_3"/>
    <property type="match status" value="1"/>
</dbReference>
<dbReference type="InterPro" id="IPR000421">
    <property type="entry name" value="FA58C"/>
</dbReference>
<dbReference type="GO" id="GO:0038062">
    <property type="term" value="F:protein tyrosine kinase collagen receptor activity"/>
    <property type="evidence" value="ECO:0007669"/>
    <property type="project" value="TreeGrafter"/>
</dbReference>
<evidence type="ECO:0008006" key="21">
    <source>
        <dbReference type="Google" id="ProtNLM"/>
    </source>
</evidence>
<dbReference type="SUPFAM" id="SSF49785">
    <property type="entry name" value="Galactose-binding domain-like"/>
    <property type="match status" value="1"/>
</dbReference>
<dbReference type="GO" id="GO:0005886">
    <property type="term" value="C:plasma membrane"/>
    <property type="evidence" value="ECO:0007669"/>
    <property type="project" value="UniProtKB-SubCell"/>
</dbReference>
<organism evidence="18 20">
    <name type="scientific">Rotaria sordida</name>
    <dbReference type="NCBI Taxonomy" id="392033"/>
    <lineage>
        <taxon>Eukaryota</taxon>
        <taxon>Metazoa</taxon>
        <taxon>Spiralia</taxon>
        <taxon>Gnathifera</taxon>
        <taxon>Rotifera</taxon>
        <taxon>Eurotatoria</taxon>
        <taxon>Bdelloidea</taxon>
        <taxon>Philodinida</taxon>
        <taxon>Philodinidae</taxon>
        <taxon>Rotaria</taxon>
    </lineage>
</organism>
<dbReference type="EMBL" id="CAJOAX010001985">
    <property type="protein sequence ID" value="CAF3761681.1"/>
    <property type="molecule type" value="Genomic_DNA"/>
</dbReference>
<dbReference type="AlphaFoldDB" id="A0A814LBA6"/>
<evidence type="ECO:0000259" key="17">
    <source>
        <dbReference type="PROSITE" id="PS50022"/>
    </source>
</evidence>
<keyword evidence="5 13" id="KW-0547">Nucleotide-binding</keyword>
<dbReference type="Pfam" id="PF00754">
    <property type="entry name" value="F5_F8_type_C"/>
    <property type="match status" value="1"/>
</dbReference>
<keyword evidence="3 14" id="KW-0812">Transmembrane</keyword>
<dbReference type="EMBL" id="CAJNOO010000927">
    <property type="protein sequence ID" value="CAF1063500.1"/>
    <property type="molecule type" value="Genomic_DNA"/>
</dbReference>
<comment type="caution">
    <text evidence="18">The sequence shown here is derived from an EMBL/GenBank/DDBJ whole genome shotgun (WGS) entry which is preliminary data.</text>
</comment>
<dbReference type="GO" id="GO:0010976">
    <property type="term" value="P:positive regulation of neuron projection development"/>
    <property type="evidence" value="ECO:0007669"/>
    <property type="project" value="TreeGrafter"/>
</dbReference>
<comment type="catalytic activity">
    <reaction evidence="12">
        <text>L-tyrosyl-[protein] + ATP = O-phospho-L-tyrosyl-[protein] + ADP + H(+)</text>
        <dbReference type="Rhea" id="RHEA:10596"/>
        <dbReference type="Rhea" id="RHEA-COMP:10136"/>
        <dbReference type="Rhea" id="RHEA-COMP:20101"/>
        <dbReference type="ChEBI" id="CHEBI:15378"/>
        <dbReference type="ChEBI" id="CHEBI:30616"/>
        <dbReference type="ChEBI" id="CHEBI:46858"/>
        <dbReference type="ChEBI" id="CHEBI:61978"/>
        <dbReference type="ChEBI" id="CHEBI:456216"/>
        <dbReference type="EC" id="2.7.10.1"/>
    </reaction>
</comment>
<dbReference type="GO" id="GO:0005518">
    <property type="term" value="F:collagen binding"/>
    <property type="evidence" value="ECO:0007669"/>
    <property type="project" value="TreeGrafter"/>
</dbReference>
<proteinExistence type="predicted"/>
<keyword evidence="4 15" id="KW-0732">Signal</keyword>
<keyword evidence="6 13" id="KW-0067">ATP-binding</keyword>
<feature type="chain" id="PRO_5036225137" description="Discoidin domain-containing receptor 2-like" evidence="15">
    <location>
        <begin position="18"/>
        <end position="943"/>
    </location>
</feature>
<evidence type="ECO:0000256" key="13">
    <source>
        <dbReference type="PROSITE-ProRule" id="PRU10141"/>
    </source>
</evidence>
<evidence type="ECO:0000256" key="9">
    <source>
        <dbReference type="ARBA" id="ARBA00023157"/>
    </source>
</evidence>
<gene>
    <name evidence="19" type="ORF">OTI717_LOCUS16154</name>
    <name evidence="18" type="ORF">RFH988_LOCUS17384</name>
</gene>
<dbReference type="InterPro" id="IPR050122">
    <property type="entry name" value="RTK"/>
</dbReference>
<protein>
    <recommendedName>
        <fullName evidence="21">Discoidin domain-containing receptor 2-like</fullName>
    </recommendedName>
</protein>
<dbReference type="GO" id="GO:0051897">
    <property type="term" value="P:positive regulation of phosphatidylinositol 3-kinase/protein kinase B signal transduction"/>
    <property type="evidence" value="ECO:0007669"/>
    <property type="project" value="TreeGrafter"/>
</dbReference>
<dbReference type="Pfam" id="PF07714">
    <property type="entry name" value="PK_Tyr_Ser-Thr"/>
    <property type="match status" value="1"/>
</dbReference>
<sequence>MKIRLVIVFLCVHTIYSLELKKLSSCQTALGMQSGSILDSSISASSSYDSNSVGPKASRARTEQYGGAWCPLGQITSVPNEWLEINFGNLTYLTQVETQGRFDNGRGKEYADYYILMYTRSNNINNNNNNDDDADDDYDGDDLTSWIEYKPKIIHNDDNNSSWIRANQNTYMGEIRQLNPPIVAKRLRFYPVSKQTRTVCMRVEVYGCLFSDGIVSYTMPQGRNDINSLGDGTYDGKYILETNMLIDGLGQLSDGITGSEDMSFIDGRQPWIGWSNESYTHVTIIFQFDYIRQMNRVTIHTNNVFSKQISIFKTAVVTFSLNGERTSYSNAIISEQNRDELFDIARPILIQLNNHIAKYVRLDLYFDSKWLLISEITFDSQIYNEKLDNKNDDYFLNINRQISSSSSSSSSSSFSDQMKMVTDIRKRHRDVLQATTLIQATTKSSRSTHFSYFITTELSLAFFIGASLAIGLLLIVSLVWLIRRKRKLQFQKLTEKPCNNSSCYTYPTLPIREFHDLNAPVASAVDDREYAVPDVNIYSTFTHSPHINLHKKHISPLSSTSSYTCSPRLIRTSNINRYPTLKPLPTHCCIHQQYLTMQHRQPSIKSNSNMILYCQTEEFPSIETFCGNSLMIKINSIIDDQQISIKEIHSDNINIIEKIGDGLFGSIHLAEMKLINSEKQCVIVKSLNDNADEKQKLLFWKEIELLSTLNDFHICSLLGALNNQRTVAIFEYYMLDLYQYLRQQSIPMDNCSASSFLLSLACQIVSGMKYLSTNQIIHRDLAARNCLISTINNQLHITDIAMVKSEYANDYARVGRLQSRIALRWAAWESIFLNQFSLKSDVWSFGVTLYELYTYGRQRPYHTLTNEQLVQQFASLSQEQLSTVPLNTFVTLPKPELCSKEIYDMMCECWQRDSIQRPSFADIYTFLFSRASGSAPLVTAEQL</sequence>
<evidence type="ECO:0000256" key="10">
    <source>
        <dbReference type="ARBA" id="ARBA00023170"/>
    </source>
</evidence>
<evidence type="ECO:0000256" key="14">
    <source>
        <dbReference type="SAM" id="Phobius"/>
    </source>
</evidence>
<keyword evidence="7 14" id="KW-1133">Transmembrane helix</keyword>
<reference evidence="18" key="1">
    <citation type="submission" date="2021-02" db="EMBL/GenBank/DDBJ databases">
        <authorList>
            <person name="Nowell W R."/>
        </authorList>
    </citation>
    <scope>NUCLEOTIDE SEQUENCE</scope>
</reference>
<dbReference type="SMART" id="SM00231">
    <property type="entry name" value="FA58C"/>
    <property type="match status" value="1"/>
</dbReference>
<evidence type="ECO:0000256" key="5">
    <source>
        <dbReference type="ARBA" id="ARBA00022741"/>
    </source>
</evidence>
<dbReference type="PROSITE" id="PS01285">
    <property type="entry name" value="FA58C_1"/>
    <property type="match status" value="1"/>
</dbReference>
<dbReference type="OrthoDB" id="6071166at2759"/>
<dbReference type="GO" id="GO:0043235">
    <property type="term" value="C:receptor complex"/>
    <property type="evidence" value="ECO:0007669"/>
    <property type="project" value="TreeGrafter"/>
</dbReference>
<evidence type="ECO:0000313" key="19">
    <source>
        <dbReference type="EMBL" id="CAF3761681.1"/>
    </source>
</evidence>